<accession>A0A2V1GQW5</accession>
<proteinExistence type="predicted"/>
<comment type="caution">
    <text evidence="1">The sequence shown here is derived from an EMBL/GenBank/DDBJ whole genome shotgun (WGS) entry which is preliminary data.</text>
</comment>
<evidence type="ECO:0000313" key="1">
    <source>
        <dbReference type="EMBL" id="PVZ65694.1"/>
    </source>
</evidence>
<reference evidence="1 2" key="1">
    <citation type="submission" date="2018-04" db="EMBL/GenBank/DDBJ databases">
        <title>Thalassorhabdus spongiae gen. nov., sp. nov., isolated from a marine sponge in South-West Iceland.</title>
        <authorList>
            <person name="Knobloch S."/>
            <person name="Daussin A."/>
            <person name="Johannsson R."/>
            <person name="Marteinsson V.T."/>
        </authorList>
    </citation>
    <scope>NUCLEOTIDE SEQUENCE [LARGE SCALE GENOMIC DNA]</scope>
    <source>
        <strain evidence="1 2">Hp12</strain>
    </source>
</reference>
<keyword evidence="2" id="KW-1185">Reference proteome</keyword>
<organism evidence="1 2">
    <name type="scientific">Pelagibaculum spongiae</name>
    <dbReference type="NCBI Taxonomy" id="2080658"/>
    <lineage>
        <taxon>Bacteria</taxon>
        <taxon>Pseudomonadati</taxon>
        <taxon>Pseudomonadota</taxon>
        <taxon>Gammaproteobacteria</taxon>
        <taxon>Oceanospirillales</taxon>
        <taxon>Pelagibaculum</taxon>
    </lineage>
</organism>
<name>A0A2V1GQW5_9GAMM</name>
<dbReference type="OrthoDB" id="10008657at2"/>
<dbReference type="EMBL" id="QDDL01000009">
    <property type="protein sequence ID" value="PVZ65694.1"/>
    <property type="molecule type" value="Genomic_DNA"/>
</dbReference>
<protein>
    <submittedName>
        <fullName evidence="1">Uncharacterized protein</fullName>
    </submittedName>
</protein>
<dbReference type="AlphaFoldDB" id="A0A2V1GQW5"/>
<dbReference type="RefSeq" id="WP_116688433.1">
    <property type="nucleotide sequence ID" value="NZ_CAWNYD010000009.1"/>
</dbReference>
<sequence length="150" mass="16888">MTISDFILKPGLFSYQLISEDQQLTYRCQLFSLSGSIANSQGNTLATIKRTSWWHYQFEITTGIDRYQFKRSGGDSTLQSVTSKLCYRAGLDGDFYDRQGKPLSSLKCSRLLRKNYVLSIDHCQDQPALLMAICTLFKIGFETSNAISGG</sequence>
<evidence type="ECO:0000313" key="2">
    <source>
        <dbReference type="Proteomes" id="UP000244906"/>
    </source>
</evidence>
<gene>
    <name evidence="1" type="ORF">DC094_17575</name>
</gene>
<dbReference type="Proteomes" id="UP000244906">
    <property type="component" value="Unassembled WGS sequence"/>
</dbReference>